<feature type="domain" description="Cyclin N-terminal" evidence="2">
    <location>
        <begin position="47"/>
        <end position="135"/>
    </location>
</feature>
<evidence type="ECO:0000259" key="2">
    <source>
        <dbReference type="Pfam" id="PF00134"/>
    </source>
</evidence>
<evidence type="ECO:0000313" key="4">
    <source>
        <dbReference type="WBParaSite" id="PDA_v2.g8151.t1"/>
    </source>
</evidence>
<accession>A0A914QWH6</accession>
<dbReference type="InterPro" id="IPR039361">
    <property type="entry name" value="Cyclin"/>
</dbReference>
<dbReference type="WBParaSite" id="PDA_v2.g8151.t1">
    <property type="protein sequence ID" value="PDA_v2.g8151.t1"/>
    <property type="gene ID" value="PDA_v2.g8151"/>
</dbReference>
<dbReference type="SUPFAM" id="SSF47954">
    <property type="entry name" value="Cyclin-like"/>
    <property type="match status" value="1"/>
</dbReference>
<dbReference type="AlphaFoldDB" id="A0A914QWH6"/>
<evidence type="ECO:0000256" key="1">
    <source>
        <dbReference type="SAM" id="MobiDB-lite"/>
    </source>
</evidence>
<dbReference type="InterPro" id="IPR006671">
    <property type="entry name" value="Cyclin_N"/>
</dbReference>
<name>A0A914QWH6_9BILA</name>
<evidence type="ECO:0000313" key="3">
    <source>
        <dbReference type="Proteomes" id="UP000887578"/>
    </source>
</evidence>
<feature type="region of interest" description="Disordered" evidence="1">
    <location>
        <begin position="1"/>
        <end position="31"/>
    </location>
</feature>
<organism evidence="3 4">
    <name type="scientific">Panagrolaimus davidi</name>
    <dbReference type="NCBI Taxonomy" id="227884"/>
    <lineage>
        <taxon>Eukaryota</taxon>
        <taxon>Metazoa</taxon>
        <taxon>Ecdysozoa</taxon>
        <taxon>Nematoda</taxon>
        <taxon>Chromadorea</taxon>
        <taxon>Rhabditida</taxon>
        <taxon>Tylenchina</taxon>
        <taxon>Panagrolaimomorpha</taxon>
        <taxon>Panagrolaimoidea</taxon>
        <taxon>Panagrolaimidae</taxon>
        <taxon>Panagrolaimus</taxon>
    </lineage>
</organism>
<feature type="compositionally biased region" description="Basic and acidic residues" evidence="1">
    <location>
        <begin position="1"/>
        <end position="19"/>
    </location>
</feature>
<dbReference type="Pfam" id="PF00134">
    <property type="entry name" value="Cyclin_N"/>
    <property type="match status" value="1"/>
</dbReference>
<dbReference type="PANTHER" id="PTHR10177">
    <property type="entry name" value="CYCLINS"/>
    <property type="match status" value="1"/>
</dbReference>
<reference evidence="4" key="1">
    <citation type="submission" date="2022-11" db="UniProtKB">
        <authorList>
            <consortium name="WormBaseParasite"/>
        </authorList>
    </citation>
    <scope>IDENTIFICATION</scope>
</reference>
<protein>
    <submittedName>
        <fullName evidence="4">Cyclin N-terminal domain-containing protein</fullName>
    </submittedName>
</protein>
<proteinExistence type="predicted"/>
<keyword evidence="3" id="KW-1185">Reference proteome</keyword>
<dbReference type="InterPro" id="IPR036915">
    <property type="entry name" value="Cyclin-like_sf"/>
</dbReference>
<dbReference type="Gene3D" id="1.10.472.10">
    <property type="entry name" value="Cyclin-like"/>
    <property type="match status" value="2"/>
</dbReference>
<dbReference type="Proteomes" id="UP000887578">
    <property type="component" value="Unplaced"/>
</dbReference>
<sequence length="139" mass="16057">MSLRSRSHDNRNKGEKRQSDAAGGDAEPKSKRVALSDISNVTDYANDIVKYYQHRQIQFPIKDYLKNQRYINSDMRAALINWLVYAHEQFEMNHETLYLAVKLIDLFLSRTSDEVRRGDLKLLGGTALLLAAKFDVSFF</sequence>